<reference evidence="1" key="1">
    <citation type="journal article" date="2021" name="Proc. Natl. Acad. Sci. U.S.A.">
        <title>A Catalog of Tens of Thousands of Viruses from Human Metagenomes Reveals Hidden Associations with Chronic Diseases.</title>
        <authorList>
            <person name="Tisza M.J."/>
            <person name="Buck C.B."/>
        </authorList>
    </citation>
    <scope>NUCLEOTIDE SEQUENCE</scope>
    <source>
        <strain evidence="1">Ctp4Q36</strain>
    </source>
</reference>
<protein>
    <submittedName>
        <fullName evidence="1">Uncharacterized protein</fullName>
    </submittedName>
</protein>
<name>A0A8S5T1V3_9CAUD</name>
<sequence length="83" mass="10319">MLYLRYNIIMKQYGRADKWYGHAKKRPGKFDINNRMDRKAWWRGLTAEQQADYLVRKKYKLGLPVDWQKEYQEVLKKNQYYKP</sequence>
<proteinExistence type="predicted"/>
<accession>A0A8S5T1V3</accession>
<dbReference type="EMBL" id="BK032725">
    <property type="protein sequence ID" value="DAF57003.1"/>
    <property type="molecule type" value="Genomic_DNA"/>
</dbReference>
<organism evidence="1">
    <name type="scientific">Myoviridae sp. ctp4Q36</name>
    <dbReference type="NCBI Taxonomy" id="2827708"/>
    <lineage>
        <taxon>Viruses</taxon>
        <taxon>Duplodnaviria</taxon>
        <taxon>Heunggongvirae</taxon>
        <taxon>Uroviricota</taxon>
        <taxon>Caudoviricetes</taxon>
    </lineage>
</organism>
<evidence type="ECO:0000313" key="1">
    <source>
        <dbReference type="EMBL" id="DAF57003.1"/>
    </source>
</evidence>